<evidence type="ECO:0000259" key="7">
    <source>
        <dbReference type="Pfam" id="PF16363"/>
    </source>
</evidence>
<dbReference type="SUPFAM" id="SSF51735">
    <property type="entry name" value="NAD(P)-binding Rossmann-fold domains"/>
    <property type="match status" value="1"/>
</dbReference>
<evidence type="ECO:0000256" key="5">
    <source>
        <dbReference type="ARBA" id="ARBA00023027"/>
    </source>
</evidence>
<evidence type="ECO:0000313" key="9">
    <source>
        <dbReference type="Proteomes" id="UP000006875"/>
    </source>
</evidence>
<dbReference type="KEGG" id="ipo:Ilyop_2319"/>
<dbReference type="EMBL" id="CP002282">
    <property type="protein sequence ID" value="ADO84079.1"/>
    <property type="molecule type" value="Genomic_DNA"/>
</dbReference>
<evidence type="ECO:0000256" key="4">
    <source>
        <dbReference type="ARBA" id="ARBA00011990"/>
    </source>
</evidence>
<evidence type="ECO:0000256" key="1">
    <source>
        <dbReference type="ARBA" id="ARBA00001539"/>
    </source>
</evidence>
<feature type="domain" description="NAD(P)-binding" evidence="7">
    <location>
        <begin position="5"/>
        <end position="148"/>
    </location>
</feature>
<comment type="similarity">
    <text evidence="3">Belongs to the NAD(P)-dependent epimerase/dehydratase family. dTDP-glucose dehydratase subfamily.</text>
</comment>
<evidence type="ECO:0000313" key="8">
    <source>
        <dbReference type="EMBL" id="ADO84079.1"/>
    </source>
</evidence>
<dbReference type="InterPro" id="IPR005888">
    <property type="entry name" value="dTDP_Gluc_deHydtase"/>
</dbReference>
<reference evidence="8 9" key="1">
    <citation type="journal article" date="2010" name="Stand. Genomic Sci.">
        <title>Complete genome sequence of Ilyobacter polytropus type strain (CuHbu1).</title>
        <authorList>
            <person name="Sikorski J."/>
            <person name="Chertkov O."/>
            <person name="Lapidus A."/>
            <person name="Nolan M."/>
            <person name="Lucas S."/>
            <person name="Del Rio T.G."/>
            <person name="Tice H."/>
            <person name="Cheng J.F."/>
            <person name="Tapia R."/>
            <person name="Han C."/>
            <person name="Goodwin L."/>
            <person name="Pitluck S."/>
            <person name="Liolios K."/>
            <person name="Ivanova N."/>
            <person name="Mavromatis K."/>
            <person name="Mikhailova N."/>
            <person name="Pati A."/>
            <person name="Chen A."/>
            <person name="Palaniappan K."/>
            <person name="Land M."/>
            <person name="Hauser L."/>
            <person name="Chang Y.J."/>
            <person name="Jeffries C.D."/>
            <person name="Brambilla E."/>
            <person name="Yasawong M."/>
            <person name="Rohde M."/>
            <person name="Pukall R."/>
            <person name="Spring S."/>
            <person name="Goker M."/>
            <person name="Woyke T."/>
            <person name="Bristow J."/>
            <person name="Eisen J.A."/>
            <person name="Markowitz V."/>
            <person name="Hugenholtz P."/>
            <person name="Kyrpides N.C."/>
            <person name="Klenk H.P."/>
        </authorList>
    </citation>
    <scope>NUCLEOTIDE SEQUENCE [LARGE SCALE GENOMIC DNA]</scope>
    <source>
        <strain evidence="9">ATCC 51220 / DSM 2926 / LMG 16218 / CuHBu1</strain>
        <plasmid evidence="9">pILYOP01</plasmid>
    </source>
</reference>
<protein>
    <recommendedName>
        <fullName evidence="4">dTDP-glucose 4,6-dehydratase</fullName>
        <ecNumber evidence="4">4.2.1.46</ecNumber>
    </recommendedName>
</protein>
<dbReference type="Gene3D" id="3.40.50.720">
    <property type="entry name" value="NAD(P)-binding Rossmann-like Domain"/>
    <property type="match status" value="1"/>
</dbReference>
<evidence type="ECO:0000256" key="3">
    <source>
        <dbReference type="ARBA" id="ARBA00008178"/>
    </source>
</evidence>
<dbReference type="RefSeq" id="WP_013388738.1">
    <property type="nucleotide sequence ID" value="NC_014633.1"/>
</dbReference>
<keyword evidence="9" id="KW-1185">Reference proteome</keyword>
<organism evidence="8 9">
    <name type="scientific">Ilyobacter polytropus (strain ATCC 51220 / DSM 2926 / LMG 16218 / CuHBu1)</name>
    <dbReference type="NCBI Taxonomy" id="572544"/>
    <lineage>
        <taxon>Bacteria</taxon>
        <taxon>Fusobacteriati</taxon>
        <taxon>Fusobacteriota</taxon>
        <taxon>Fusobacteriia</taxon>
        <taxon>Fusobacteriales</taxon>
        <taxon>Fusobacteriaceae</taxon>
        <taxon>Ilyobacter</taxon>
    </lineage>
</organism>
<dbReference type="PANTHER" id="PTHR43000">
    <property type="entry name" value="DTDP-D-GLUCOSE 4,6-DEHYDRATASE-RELATED"/>
    <property type="match status" value="1"/>
</dbReference>
<dbReference type="HOGENOM" id="CLU_007383_1_14_0"/>
<sequence length="386" mass="44404">MKTYLITGGAGFIGANFLKYMLKKYEKINIIILDKLTYAGNLENIKDNLEDPRVSFIKGDICDSDMVGKIFQQENIDYVVNFAAESHVDKSIENPGIFLKTNIMGTQVLLDAAKEHWSFGTDEKGYPLYTEGKKFVQISTDEVYGDLKIDYPDGKKLKVRCEEIEELLKIRPVIPKTFGKDFFTEKTSINPRSPYSASKASADMLVRAYHETYHIPVNITRCSNNYGPYQFPEKLIPVIIKNIIKGKKIPIYGNGRQVRDWLYVEDHCRGIDMVINNGRDGEVYNIGGFNEEQNIDIARIIIDKLYCVIKENPKYQTILKTDLKTINYDLITFVKDRLGHDVRYAIDPNKTVKELGFYPETDFSLGIEKTIIWYLENWNVFSLGKE</sequence>
<name>E3HD79_ILYPC</name>
<dbReference type="Proteomes" id="UP000006875">
    <property type="component" value="Plasmid pILYOP01"/>
</dbReference>
<comment type="cofactor">
    <cofactor evidence="2">
        <name>NAD(+)</name>
        <dbReference type="ChEBI" id="CHEBI:57540"/>
    </cofactor>
</comment>
<dbReference type="EC" id="4.2.1.46" evidence="4"/>
<geneLocation type="plasmid" evidence="8 9">
    <name>pILYOP01</name>
</geneLocation>
<dbReference type="Pfam" id="PF16363">
    <property type="entry name" value="GDP_Man_Dehyd"/>
    <property type="match status" value="2"/>
</dbReference>
<accession>E3HD79</accession>
<dbReference type="OrthoDB" id="9811743at2"/>
<dbReference type="CDD" id="cd05246">
    <property type="entry name" value="dTDP_GD_SDR_e"/>
    <property type="match status" value="1"/>
</dbReference>
<evidence type="ECO:0000256" key="6">
    <source>
        <dbReference type="ARBA" id="ARBA00023239"/>
    </source>
</evidence>
<comment type="catalytic activity">
    <reaction evidence="1">
        <text>dTDP-alpha-D-glucose = dTDP-4-dehydro-6-deoxy-alpha-D-glucose + H2O</text>
        <dbReference type="Rhea" id="RHEA:17221"/>
        <dbReference type="ChEBI" id="CHEBI:15377"/>
        <dbReference type="ChEBI" id="CHEBI:57477"/>
        <dbReference type="ChEBI" id="CHEBI:57649"/>
        <dbReference type="EC" id="4.2.1.46"/>
    </reaction>
</comment>
<feature type="domain" description="NAD(P)-binding" evidence="7">
    <location>
        <begin position="181"/>
        <end position="370"/>
    </location>
</feature>
<evidence type="ECO:0000256" key="2">
    <source>
        <dbReference type="ARBA" id="ARBA00001911"/>
    </source>
</evidence>
<keyword evidence="8" id="KW-0614">Plasmid</keyword>
<dbReference type="GO" id="GO:0008460">
    <property type="term" value="F:dTDP-glucose 4,6-dehydratase activity"/>
    <property type="evidence" value="ECO:0007669"/>
    <property type="project" value="UniProtKB-EC"/>
</dbReference>
<keyword evidence="6 8" id="KW-0456">Lyase</keyword>
<proteinExistence type="inferred from homology"/>
<dbReference type="GO" id="GO:0009225">
    <property type="term" value="P:nucleotide-sugar metabolic process"/>
    <property type="evidence" value="ECO:0007669"/>
    <property type="project" value="InterPro"/>
</dbReference>
<dbReference type="AlphaFoldDB" id="E3HD79"/>
<keyword evidence="5" id="KW-0520">NAD</keyword>
<gene>
    <name evidence="8" type="ordered locus">Ilyop_2319</name>
</gene>
<dbReference type="InterPro" id="IPR016040">
    <property type="entry name" value="NAD(P)-bd_dom"/>
</dbReference>
<dbReference type="Gene3D" id="3.90.25.10">
    <property type="entry name" value="UDP-galactose 4-epimerase, domain 1"/>
    <property type="match status" value="1"/>
</dbReference>
<dbReference type="InterPro" id="IPR036291">
    <property type="entry name" value="NAD(P)-bd_dom_sf"/>
</dbReference>